<feature type="region of interest" description="Disordered" evidence="1">
    <location>
        <begin position="209"/>
        <end position="228"/>
    </location>
</feature>
<dbReference type="RefSeq" id="YP_010110192.1">
    <property type="nucleotide sequence ID" value="NC_055868.1"/>
</dbReference>
<name>A0A7M1RV86_9CAUD</name>
<dbReference type="KEGG" id="vg:65128486"/>
<feature type="region of interest" description="Disordered" evidence="1">
    <location>
        <begin position="451"/>
        <end position="473"/>
    </location>
</feature>
<feature type="compositionally biased region" description="Polar residues" evidence="1">
    <location>
        <begin position="24"/>
        <end position="34"/>
    </location>
</feature>
<dbReference type="EMBL" id="MT774375">
    <property type="protein sequence ID" value="QOR58034.1"/>
    <property type="molecule type" value="Genomic_DNA"/>
</dbReference>
<sequence length="473" mass="53147">MSKNKNNKNSQQAVATEKEKENKNVQTTAQVSNPTKKEDKPKADPKPKKDKEQTATPPPAADPSVIDATKTAEVIDPEPKKKSNIPKKIDLAKISLTTSQRLSGDGFARMLDVAERYISRMKAGEPATIKMEQAFTYNLAWGITKMSIQAREEKIEYGLNVPNDDVIVTDIIDTFNSLGVALAPHVSEDGKQMTLEFQEISPEAEKAAKEEIKQEKTPVVPELDPDKWKSEDDAKKGLSYILAKQDQSFPNRFNETLLKVRTFKKNQETDEEKKAVWDKIGLGALFENAVQLLGNRSTALVRGLCQGCVSALITDHNPIFAHSTVKYNLPMLSEEEAADLIKSFIKVRQEDPKLPIDETPAVKFGILEATREQFLNIPMDNEMPLAEMGLKKDDPKYKQITLAKKIMNKFLEAYGNEIGYDDPKFYLHATNKMIEIRNLYVDKDAAFTPYTESEYPKTTSTETADPEKKKEGK</sequence>
<proteinExistence type="predicted"/>
<dbReference type="GeneID" id="65128486"/>
<evidence type="ECO:0000256" key="1">
    <source>
        <dbReference type="SAM" id="MobiDB-lite"/>
    </source>
</evidence>
<keyword evidence="3" id="KW-1185">Reference proteome</keyword>
<accession>A0A7M1RV86</accession>
<dbReference type="Proteomes" id="UP000593838">
    <property type="component" value="Segment"/>
</dbReference>
<feature type="compositionally biased region" description="Basic and acidic residues" evidence="1">
    <location>
        <begin position="35"/>
        <end position="53"/>
    </location>
</feature>
<organism evidence="2 3">
    <name type="scientific">uncultured phage cr50_1</name>
    <dbReference type="NCBI Taxonomy" id="2772059"/>
    <lineage>
        <taxon>Viruses</taxon>
        <taxon>Duplodnaviria</taxon>
        <taxon>Heunggongvirae</taxon>
        <taxon>Uroviricota</taxon>
        <taxon>Caudoviricetes</taxon>
        <taxon>Crassvirales</taxon>
        <taxon>Suoliviridae</taxon>
        <taxon>Boorivirinae</taxon>
        <taxon>Cohcovirus</taxon>
        <taxon>Cohcovirus hiberniae</taxon>
    </lineage>
</organism>
<protein>
    <submittedName>
        <fullName evidence="2">Uncharacterized protein</fullName>
    </submittedName>
</protein>
<reference evidence="2 3" key="1">
    <citation type="submission" date="2020-07" db="EMBL/GenBank/DDBJ databases">
        <title>Taxonomic proposal: Crassvirales, a new order of highly abundant and diverse bacterial viruses.</title>
        <authorList>
            <person name="Shkoporov A.N."/>
            <person name="Stockdale S.R."/>
            <person name="Guerin E."/>
            <person name="Ross R.P."/>
            <person name="Hill C."/>
        </authorList>
    </citation>
    <scope>NUCLEOTIDE SEQUENCE [LARGE SCALE GENOMIC DNA]</scope>
</reference>
<feature type="region of interest" description="Disordered" evidence="1">
    <location>
        <begin position="1"/>
        <end position="83"/>
    </location>
</feature>
<evidence type="ECO:0000313" key="3">
    <source>
        <dbReference type="Proteomes" id="UP000593838"/>
    </source>
</evidence>
<evidence type="ECO:0000313" key="2">
    <source>
        <dbReference type="EMBL" id="QOR58034.1"/>
    </source>
</evidence>